<dbReference type="EMBL" id="OCND01000003">
    <property type="protein sequence ID" value="SOD53955.1"/>
    <property type="molecule type" value="Genomic_DNA"/>
</dbReference>
<sequence>MRAWRSTWKFPATALAMALASNATAADWDWMVAPYAWASSIRTDVRTDTPAVQGSSEMEFKDILDKLDGSLQLHIEGRGDGQGVFADITYLGIADTRQGSFARTEADLDTRLFEAAWVWNPAGHRDLGFDLFGGIRYLDVDLKLVIAPNNPAFTGRVLDVGDSYLDAMVGGRYTWAPAERWRLTARADTSFGQTESSWNASVTAQYRTSHGTLLFGYRHLEIELESAGARTDLTMTGPSFGYGFVF</sequence>
<dbReference type="AlphaFoldDB" id="A0A286D5K6"/>
<feature type="signal peptide" evidence="1">
    <location>
        <begin position="1"/>
        <end position="25"/>
    </location>
</feature>
<organism evidence="2 3">
    <name type="scientific">Pseudoxanthomonas wuyuanensis</name>
    <dbReference type="NCBI Taxonomy" id="1073196"/>
    <lineage>
        <taxon>Bacteria</taxon>
        <taxon>Pseudomonadati</taxon>
        <taxon>Pseudomonadota</taxon>
        <taxon>Gammaproteobacteria</taxon>
        <taxon>Lysobacterales</taxon>
        <taxon>Lysobacteraceae</taxon>
        <taxon>Pseudoxanthomonas</taxon>
    </lineage>
</organism>
<proteinExistence type="predicted"/>
<keyword evidence="1" id="KW-0732">Signal</keyword>
<feature type="chain" id="PRO_5012244965" description="Outer membrane protein beta-barrel domain-containing protein" evidence="1">
    <location>
        <begin position="26"/>
        <end position="246"/>
    </location>
</feature>
<name>A0A286D5K6_9GAMM</name>
<keyword evidence="3" id="KW-1185">Reference proteome</keyword>
<protein>
    <recommendedName>
        <fullName evidence="4">Outer membrane protein beta-barrel domain-containing protein</fullName>
    </recommendedName>
</protein>
<evidence type="ECO:0000256" key="1">
    <source>
        <dbReference type="SAM" id="SignalP"/>
    </source>
</evidence>
<evidence type="ECO:0008006" key="4">
    <source>
        <dbReference type="Google" id="ProtNLM"/>
    </source>
</evidence>
<reference evidence="2 3" key="1">
    <citation type="submission" date="2017-09" db="EMBL/GenBank/DDBJ databases">
        <authorList>
            <person name="Ehlers B."/>
            <person name="Leendertz F.H."/>
        </authorList>
    </citation>
    <scope>NUCLEOTIDE SEQUENCE [LARGE SCALE GENOMIC DNA]</scope>
    <source>
        <strain evidence="2 3">CGMCC 1.10978</strain>
    </source>
</reference>
<evidence type="ECO:0000313" key="2">
    <source>
        <dbReference type="EMBL" id="SOD53955.1"/>
    </source>
</evidence>
<accession>A0A286D5K6</accession>
<dbReference type="Proteomes" id="UP000219374">
    <property type="component" value="Unassembled WGS sequence"/>
</dbReference>
<gene>
    <name evidence="2" type="ORF">SAMN06296416_10320</name>
</gene>
<evidence type="ECO:0000313" key="3">
    <source>
        <dbReference type="Proteomes" id="UP000219374"/>
    </source>
</evidence>